<dbReference type="InterPro" id="IPR036388">
    <property type="entry name" value="WH-like_DNA-bd_sf"/>
</dbReference>
<dbReference type="Pfam" id="PF00891">
    <property type="entry name" value="Methyltransf_2"/>
    <property type="match status" value="1"/>
</dbReference>
<dbReference type="InterPro" id="IPR016461">
    <property type="entry name" value="COMT-like"/>
</dbReference>
<evidence type="ECO:0000313" key="5">
    <source>
        <dbReference type="EMBL" id="QRC95679.1"/>
    </source>
</evidence>
<dbReference type="Gene3D" id="1.10.10.10">
    <property type="entry name" value="Winged helix-like DNA-binding domain superfamily/Winged helix DNA-binding domain"/>
    <property type="match status" value="1"/>
</dbReference>
<dbReference type="Gene3D" id="3.40.50.150">
    <property type="entry name" value="Vaccinia Virus protein VP39"/>
    <property type="match status" value="1"/>
</dbReference>
<dbReference type="InterPro" id="IPR029063">
    <property type="entry name" value="SAM-dependent_MTases_sf"/>
</dbReference>
<reference evidence="6" key="1">
    <citation type="journal article" date="2021" name="BMC Genomics">
        <title>Chromosome-level genome assembly and manually-curated proteome of model necrotroph Parastagonospora nodorum Sn15 reveals a genome-wide trove of candidate effector homologs, and redundancy of virulence-related functions within an accessory chromosome.</title>
        <authorList>
            <person name="Bertazzoni S."/>
            <person name="Jones D.A.B."/>
            <person name="Phan H.T."/>
            <person name="Tan K.-C."/>
            <person name="Hane J.K."/>
        </authorList>
    </citation>
    <scope>NUCLEOTIDE SEQUENCE [LARGE SCALE GENOMIC DNA]</scope>
    <source>
        <strain evidence="6">SN15 / ATCC MYA-4574 / FGSC 10173)</strain>
    </source>
</reference>
<dbReference type="PANTHER" id="PTHR43712:SF4">
    <property type="entry name" value="O-METHYLTRANSFERASE DOMAIN-CONTAINING PROTEIN"/>
    <property type="match status" value="1"/>
</dbReference>
<dbReference type="OrthoDB" id="2410195at2759"/>
<dbReference type="AlphaFoldDB" id="A0A7U2EZ05"/>
<keyword evidence="3" id="KW-0949">S-adenosyl-L-methionine</keyword>
<sequence length="386" mass="43493">MAYTPMEQVRQQLISSHGNERKAVLREIHEMLVGIETPEETATRISLYPLQFSVTRIGQDLKIFEILTNAGPQSLQELQILTHAHPITLALSLTGRLLRYMSSVGLIHETGVNQFEASKKSQNLATPEAEKIVTHFFENCGPLFQEMPAFLRSKKYQDITDGQNTVFQPAYNTDLDTNEWFSQNPLHMGARIKYMAMEQAVRGRWLNVYPIQSQLKGWNPELPAFVDVGGSVGHYCTMFKNNFPDVPGRVILQDLPDTLSHALKTPGVELMGHDFFQPQPIKGAKFYHLGWILNNWNDDESKQILRQIRSAMNAESVVLINDVILPEAGVPSFAASLDLVMLGACGSRERMRKEWDEILADVGLIVKDCIVYHHELCHGIIGAKLA</sequence>
<dbReference type="InterPro" id="IPR036390">
    <property type="entry name" value="WH_DNA-bd_sf"/>
</dbReference>
<dbReference type="GO" id="GO:0008171">
    <property type="term" value="F:O-methyltransferase activity"/>
    <property type="evidence" value="ECO:0007669"/>
    <property type="project" value="InterPro"/>
</dbReference>
<keyword evidence="1" id="KW-0489">Methyltransferase</keyword>
<dbReference type="Proteomes" id="UP000663193">
    <property type="component" value="Chromosome 5"/>
</dbReference>
<protein>
    <recommendedName>
        <fullName evidence="4">O-methyltransferase C-terminal domain-containing protein</fullName>
    </recommendedName>
</protein>
<accession>A0A7U2EZ05</accession>
<organism evidence="5 6">
    <name type="scientific">Phaeosphaeria nodorum (strain SN15 / ATCC MYA-4574 / FGSC 10173)</name>
    <name type="common">Glume blotch fungus</name>
    <name type="synonym">Parastagonospora nodorum</name>
    <dbReference type="NCBI Taxonomy" id="321614"/>
    <lineage>
        <taxon>Eukaryota</taxon>
        <taxon>Fungi</taxon>
        <taxon>Dikarya</taxon>
        <taxon>Ascomycota</taxon>
        <taxon>Pezizomycotina</taxon>
        <taxon>Dothideomycetes</taxon>
        <taxon>Pleosporomycetidae</taxon>
        <taxon>Pleosporales</taxon>
        <taxon>Pleosporineae</taxon>
        <taxon>Phaeosphaeriaceae</taxon>
        <taxon>Parastagonospora</taxon>
    </lineage>
</organism>
<dbReference type="VEuPathDB" id="FungiDB:JI435_158300"/>
<dbReference type="PANTHER" id="PTHR43712">
    <property type="entry name" value="PUTATIVE (AFU_ORTHOLOGUE AFUA_4G14580)-RELATED"/>
    <property type="match status" value="1"/>
</dbReference>
<evidence type="ECO:0000313" key="6">
    <source>
        <dbReference type="Proteomes" id="UP000663193"/>
    </source>
</evidence>
<evidence type="ECO:0000256" key="2">
    <source>
        <dbReference type="ARBA" id="ARBA00022679"/>
    </source>
</evidence>
<keyword evidence="2" id="KW-0808">Transferase</keyword>
<evidence type="ECO:0000256" key="1">
    <source>
        <dbReference type="ARBA" id="ARBA00022603"/>
    </source>
</evidence>
<gene>
    <name evidence="5" type="ORF">JI435_158300</name>
</gene>
<dbReference type="SUPFAM" id="SSF53335">
    <property type="entry name" value="S-adenosyl-L-methionine-dependent methyltransferases"/>
    <property type="match status" value="1"/>
</dbReference>
<dbReference type="GO" id="GO:0032259">
    <property type="term" value="P:methylation"/>
    <property type="evidence" value="ECO:0007669"/>
    <property type="project" value="UniProtKB-KW"/>
</dbReference>
<name>A0A7U2EZ05_PHANO</name>
<proteinExistence type="predicted"/>
<evidence type="ECO:0000256" key="3">
    <source>
        <dbReference type="ARBA" id="ARBA00022691"/>
    </source>
</evidence>
<dbReference type="PIRSF" id="PIRSF005739">
    <property type="entry name" value="O-mtase"/>
    <property type="match status" value="1"/>
</dbReference>
<dbReference type="SUPFAM" id="SSF46785">
    <property type="entry name" value="Winged helix' DNA-binding domain"/>
    <property type="match status" value="1"/>
</dbReference>
<dbReference type="EMBL" id="CP069027">
    <property type="protein sequence ID" value="QRC95679.1"/>
    <property type="molecule type" value="Genomic_DNA"/>
</dbReference>
<dbReference type="InterPro" id="IPR001077">
    <property type="entry name" value="COMT_C"/>
</dbReference>
<dbReference type="PROSITE" id="PS51683">
    <property type="entry name" value="SAM_OMT_II"/>
    <property type="match status" value="1"/>
</dbReference>
<feature type="domain" description="O-methyltransferase C-terminal" evidence="4">
    <location>
        <begin position="222"/>
        <end position="363"/>
    </location>
</feature>
<evidence type="ECO:0000259" key="4">
    <source>
        <dbReference type="Pfam" id="PF00891"/>
    </source>
</evidence>
<keyword evidence="6" id="KW-1185">Reference proteome</keyword>